<dbReference type="PRINTS" id="PR01434">
    <property type="entry name" value="NADHDHGNASE5"/>
</dbReference>
<comment type="caution">
    <text evidence="11">The sequence shown here is derived from an EMBL/GenBank/DDBJ whole genome shotgun (WGS) entry which is preliminary data.</text>
</comment>
<feature type="transmembrane region" description="Helical" evidence="8">
    <location>
        <begin position="316"/>
        <end position="336"/>
    </location>
</feature>
<comment type="similarity">
    <text evidence="2">Belongs to the CPA3 antiporters (TC 2.A.63) subunit D family.</text>
</comment>
<feature type="transmembrane region" description="Helical" evidence="8">
    <location>
        <begin position="164"/>
        <end position="189"/>
    </location>
</feature>
<evidence type="ECO:0000259" key="9">
    <source>
        <dbReference type="Pfam" id="PF00361"/>
    </source>
</evidence>
<dbReference type="InterPro" id="IPR001750">
    <property type="entry name" value="ND/Mrp_TM"/>
</dbReference>
<keyword evidence="12" id="KW-1185">Reference proteome</keyword>
<feature type="transmembrane region" description="Helical" evidence="8">
    <location>
        <begin position="465"/>
        <end position="485"/>
    </location>
</feature>
<gene>
    <name evidence="11" type="ORF">FHU29_003108</name>
</gene>
<feature type="transmembrane region" description="Helical" evidence="8">
    <location>
        <begin position="246"/>
        <end position="265"/>
    </location>
</feature>
<keyword evidence="5 8" id="KW-1133">Transmembrane helix</keyword>
<dbReference type="PANTHER" id="PTHR42703:SF1">
    <property type="entry name" value="NA(+)_H(+) ANTIPORTER SUBUNIT D1"/>
    <property type="match status" value="1"/>
</dbReference>
<feature type="transmembrane region" description="Helical" evidence="8">
    <location>
        <begin position="111"/>
        <end position="138"/>
    </location>
</feature>
<evidence type="ECO:0000256" key="7">
    <source>
        <dbReference type="RuleBase" id="RU000320"/>
    </source>
</evidence>
<comment type="subcellular location">
    <subcellularLocation>
        <location evidence="1">Cell membrane</location>
        <topology evidence="1">Multi-pass membrane protein</topology>
    </subcellularLocation>
    <subcellularLocation>
        <location evidence="7">Membrane</location>
        <topology evidence="7">Multi-pass membrane protein</topology>
    </subcellularLocation>
</comment>
<dbReference type="GO" id="GO:0005886">
    <property type="term" value="C:plasma membrane"/>
    <property type="evidence" value="ECO:0007669"/>
    <property type="project" value="UniProtKB-SubCell"/>
</dbReference>
<evidence type="ECO:0000256" key="3">
    <source>
        <dbReference type="ARBA" id="ARBA00022475"/>
    </source>
</evidence>
<dbReference type="PANTHER" id="PTHR42703">
    <property type="entry name" value="NADH DEHYDROGENASE"/>
    <property type="match status" value="1"/>
</dbReference>
<dbReference type="OrthoDB" id="9811798at2"/>
<evidence type="ECO:0000256" key="2">
    <source>
        <dbReference type="ARBA" id="ARBA00005346"/>
    </source>
</evidence>
<feature type="transmembrane region" description="Helical" evidence="8">
    <location>
        <begin position="36"/>
        <end position="56"/>
    </location>
</feature>
<feature type="transmembrane region" description="Helical" evidence="8">
    <location>
        <begin position="415"/>
        <end position="438"/>
    </location>
</feature>
<feature type="domain" description="NADH:quinone oxidoreductase/Mrp antiporter transmembrane" evidence="9">
    <location>
        <begin position="128"/>
        <end position="424"/>
    </location>
</feature>
<dbReference type="RefSeq" id="WP_064440546.1">
    <property type="nucleotide sequence ID" value="NZ_BDDI01000008.1"/>
</dbReference>
<evidence type="ECO:0000256" key="8">
    <source>
        <dbReference type="SAM" id="Phobius"/>
    </source>
</evidence>
<feature type="transmembrane region" description="Helical" evidence="8">
    <location>
        <begin position="210"/>
        <end position="234"/>
    </location>
</feature>
<dbReference type="AlphaFoldDB" id="A0A839RQP5"/>
<sequence length="502" mass="53442">MSYQWIPLVILALSLVPATIIFFLRDDQHRVRTVVNMAGATLKVVLVFALIPFAVAGETMELRAPFVPGIDFLLRIDPFALYFLTLSSVLWFLTTIYAIGYLENSPHRSRFFAFFSLCVTATSGIALSGNLVTFLVFYELLTLATYPLVAHRQTPEALAGARTYLRYTMAGGVVLLLGVVWLTAVAGPVDFADRGSPQVAELAREQPGTAALIFGLLIAGLAVKAALVPLHTWLPKAMVAPTPVSALLHAVAVVKAGVFGIALVVNGVFGVEVARELGVLVPLSAIAAITIVYGSIQALRQDGIKARLAYSTVSQLSYIALGLTIPSVIAMTGAVAHIVNQGLMKITLFFCAGLLAETLGVKKFSQLSGLGHRMPLTCAAFTVGALGMIGLPPVAGFVSKWYLGMGALEADQAWILGILLLSSILNAAYFLPAVYSMWWGDPQPDQEWNGSVAVQRTRLEAAPALLIPTLATAGLAVALGIFAGLEVSSVELARVIAERFYA</sequence>
<feature type="transmembrane region" description="Helical" evidence="8">
    <location>
        <begin position="277"/>
        <end position="296"/>
    </location>
</feature>
<dbReference type="InterPro" id="IPR050586">
    <property type="entry name" value="CPA3_Na-H_Antiporter_D"/>
</dbReference>
<evidence type="ECO:0000259" key="10">
    <source>
        <dbReference type="Pfam" id="PF00662"/>
    </source>
</evidence>
<feature type="transmembrane region" description="Helical" evidence="8">
    <location>
        <begin position="381"/>
        <end position="403"/>
    </location>
</feature>
<keyword evidence="3" id="KW-1003">Cell membrane</keyword>
<evidence type="ECO:0000256" key="1">
    <source>
        <dbReference type="ARBA" id="ARBA00004651"/>
    </source>
</evidence>
<organism evidence="11 12">
    <name type="scientific">Hoyosella altamirensis</name>
    <dbReference type="NCBI Taxonomy" id="616997"/>
    <lineage>
        <taxon>Bacteria</taxon>
        <taxon>Bacillati</taxon>
        <taxon>Actinomycetota</taxon>
        <taxon>Actinomycetes</taxon>
        <taxon>Mycobacteriales</taxon>
        <taxon>Hoyosellaceae</taxon>
        <taxon>Hoyosella</taxon>
    </lineage>
</organism>
<dbReference type="InterPro" id="IPR001516">
    <property type="entry name" value="Proton_antipo_N"/>
</dbReference>
<dbReference type="Proteomes" id="UP000567922">
    <property type="component" value="Unassembled WGS sequence"/>
</dbReference>
<evidence type="ECO:0000313" key="12">
    <source>
        <dbReference type="Proteomes" id="UP000567922"/>
    </source>
</evidence>
<accession>A0A839RQP5</accession>
<reference evidence="11 12" key="1">
    <citation type="submission" date="2020-08" db="EMBL/GenBank/DDBJ databases">
        <title>Sequencing the genomes of 1000 actinobacteria strains.</title>
        <authorList>
            <person name="Klenk H.-P."/>
        </authorList>
    </citation>
    <scope>NUCLEOTIDE SEQUENCE [LARGE SCALE GENOMIC DNA]</scope>
    <source>
        <strain evidence="11 12">DSM 45258</strain>
    </source>
</reference>
<dbReference type="Pfam" id="PF00662">
    <property type="entry name" value="Proton_antipo_N"/>
    <property type="match status" value="1"/>
</dbReference>
<keyword evidence="4 7" id="KW-0812">Transmembrane</keyword>
<dbReference type="EMBL" id="JACHWS010000003">
    <property type="protein sequence ID" value="MBB3038639.1"/>
    <property type="molecule type" value="Genomic_DNA"/>
</dbReference>
<evidence type="ECO:0000256" key="4">
    <source>
        <dbReference type="ARBA" id="ARBA00022692"/>
    </source>
</evidence>
<evidence type="ECO:0000313" key="11">
    <source>
        <dbReference type="EMBL" id="MBB3038639.1"/>
    </source>
</evidence>
<proteinExistence type="inferred from homology"/>
<keyword evidence="6 8" id="KW-0472">Membrane</keyword>
<protein>
    <submittedName>
        <fullName evidence="11">Multicomponent Na+:H+ antiporter subunit D</fullName>
    </submittedName>
</protein>
<feature type="transmembrane region" description="Helical" evidence="8">
    <location>
        <begin position="79"/>
        <end position="99"/>
    </location>
</feature>
<feature type="domain" description="NADH-Ubiquinone oxidoreductase (complex I) chain 5 N-terminal" evidence="10">
    <location>
        <begin position="70"/>
        <end position="112"/>
    </location>
</feature>
<name>A0A839RQP5_9ACTN</name>
<dbReference type="Pfam" id="PF00361">
    <property type="entry name" value="Proton_antipo_M"/>
    <property type="match status" value="1"/>
</dbReference>
<evidence type="ECO:0000256" key="6">
    <source>
        <dbReference type="ARBA" id="ARBA00023136"/>
    </source>
</evidence>
<feature type="transmembrane region" description="Helical" evidence="8">
    <location>
        <begin position="6"/>
        <end position="24"/>
    </location>
</feature>
<evidence type="ECO:0000256" key="5">
    <source>
        <dbReference type="ARBA" id="ARBA00022989"/>
    </source>
</evidence>